<evidence type="ECO:0000313" key="2">
    <source>
        <dbReference type="EMBL" id="TGJ84672.1"/>
    </source>
</evidence>
<gene>
    <name evidence="2" type="ORF">E0Z10_g4112</name>
</gene>
<keyword evidence="3" id="KW-1185">Reference proteome</keyword>
<dbReference type="InterPro" id="IPR050829">
    <property type="entry name" value="CorA_MIT"/>
</dbReference>
<dbReference type="STRING" id="37992.A0A4Z0Z827"/>
<comment type="caution">
    <text evidence="2">The sequence shown here is derived from an EMBL/GenBank/DDBJ whole genome shotgun (WGS) entry which is preliminary data.</text>
</comment>
<evidence type="ECO:0000313" key="3">
    <source>
        <dbReference type="Proteomes" id="UP000297716"/>
    </source>
</evidence>
<dbReference type="OrthoDB" id="341259at2759"/>
<reference evidence="2 3" key="1">
    <citation type="submission" date="2019-03" db="EMBL/GenBank/DDBJ databases">
        <title>Draft genome sequence of Xylaria hypoxylon DSM 108379, a ubiquitous saprotrophic-parasitic fungi on hardwood.</title>
        <authorList>
            <person name="Buettner E."/>
            <person name="Leonhardt S."/>
            <person name="Gebauer A.M."/>
            <person name="Liers C."/>
            <person name="Hofrichter M."/>
            <person name="Kellner H."/>
        </authorList>
    </citation>
    <scope>NUCLEOTIDE SEQUENCE [LARGE SCALE GENOMIC DNA]</scope>
    <source>
        <strain evidence="2 3">DSM 108379</strain>
    </source>
</reference>
<dbReference type="PANTHER" id="PTHR47685:SF1">
    <property type="entry name" value="MAGNESIUM TRANSPORT PROTEIN CORA"/>
    <property type="match status" value="1"/>
</dbReference>
<dbReference type="EMBL" id="SKBN01000062">
    <property type="protein sequence ID" value="TGJ84672.1"/>
    <property type="molecule type" value="Genomic_DNA"/>
</dbReference>
<dbReference type="Gene3D" id="1.20.58.340">
    <property type="entry name" value="Magnesium transport protein CorA, transmembrane region"/>
    <property type="match status" value="1"/>
</dbReference>
<accession>A0A4Z0Z827</accession>
<organism evidence="2 3">
    <name type="scientific">Xylaria hypoxylon</name>
    <dbReference type="NCBI Taxonomy" id="37992"/>
    <lineage>
        <taxon>Eukaryota</taxon>
        <taxon>Fungi</taxon>
        <taxon>Dikarya</taxon>
        <taxon>Ascomycota</taxon>
        <taxon>Pezizomycotina</taxon>
        <taxon>Sordariomycetes</taxon>
        <taxon>Xylariomycetidae</taxon>
        <taxon>Xylariales</taxon>
        <taxon>Xylariaceae</taxon>
        <taxon>Xylaria</taxon>
    </lineage>
</organism>
<name>A0A4Z0Z827_9PEZI</name>
<proteinExistence type="predicted"/>
<sequence>METHDQIPSCLSVDPHDDNITDPVLHCFGYLKAWQRESFFDLASPHWKSEVERYVRSGTRRSTAEAAVAKKRDACRKDCSDETRRVSLILGALSIDNNQFNLLKSLACSRMLWRSTGEFASGLERVRAWRLDRGMQNGVMIVPPPVATNEVYNPDNLAASIMTFEDGAPYNIDSRRVTGTFPNQTTTVADLLRRESFGLLNLIKDRKNGRSATTVTWLHIPSNNMLWVEHVTMERADQAEIKCVMAMKLHELQGSYENISGGDSSMEIQVNRALASCVPSASSLHLAPFLHWETSRQLTLMTRKIEQQLASNTSSQRLKAHFEREKRKKERGVQTSRWPLSNRVAVEERQRRFNLVEPEGKRFRSKHPLGQYLLNASRLYEEVRNYQDTSLIQKYLFADPPLHPRRTLDQGYYTSLQTTRTRDRSQVVYRATTPVKSPHHQFDHLTGLWTCHKLFEGCEECCANIRKVSRVVMVDQLWMWILDQKTIISYFPKRYGVHGSDPSGVFEAIQRRLIRERPIHSVLAVAHTILDECSNTFFDRMKDFSGQPQVLDIFSEAIRDVSRKQTLESQRLWNWIDRARRINRQQGPHRDLDIPGWTMSAEGDLEREIQDIVEELEIMISVNKTQLDVYKKFIQHTARIANAGDKGSAWSNDGEAQLGAAKLIAKVEDRIDYLESLLKTGYNAANLSPLSFLSSIFGMNNAEFGENQWKVSDQVKLILSISVGVTALALVFASRRISIRPYWKSNALTFDYD</sequence>
<feature type="region of interest" description="Disordered" evidence="1">
    <location>
        <begin position="312"/>
        <end position="335"/>
    </location>
</feature>
<dbReference type="PANTHER" id="PTHR47685">
    <property type="entry name" value="MAGNESIUM TRANSPORT PROTEIN CORA"/>
    <property type="match status" value="1"/>
</dbReference>
<evidence type="ECO:0000256" key="1">
    <source>
        <dbReference type="SAM" id="MobiDB-lite"/>
    </source>
</evidence>
<dbReference type="Proteomes" id="UP000297716">
    <property type="component" value="Unassembled WGS sequence"/>
</dbReference>
<protein>
    <submittedName>
        <fullName evidence="2">Uncharacterized protein</fullName>
    </submittedName>
</protein>
<dbReference type="AlphaFoldDB" id="A0A4Z0Z827"/>